<dbReference type="Gene3D" id="3.30.1310.20">
    <property type="entry name" value="PRTase-like"/>
    <property type="match status" value="1"/>
</dbReference>
<keyword evidence="3" id="KW-1185">Reference proteome</keyword>
<keyword evidence="2" id="KW-0328">Glycosyltransferase</keyword>
<evidence type="ECO:0000313" key="2">
    <source>
        <dbReference type="EMBL" id="WXK38667.1"/>
    </source>
</evidence>
<feature type="domain" description="Phosphoribosyltransferase" evidence="1">
    <location>
        <begin position="25"/>
        <end position="198"/>
    </location>
</feature>
<keyword evidence="2" id="KW-0808">Transferase</keyword>
<organism evidence="2 3">
    <name type="scientific">Mycetohabitans rhizoxinica</name>
    <dbReference type="NCBI Taxonomy" id="412963"/>
    <lineage>
        <taxon>Bacteria</taxon>
        <taxon>Pseudomonadati</taxon>
        <taxon>Pseudomonadota</taxon>
        <taxon>Betaproteobacteria</taxon>
        <taxon>Burkholderiales</taxon>
        <taxon>Burkholderiaceae</taxon>
        <taxon>Mycetohabitans</taxon>
    </lineage>
</organism>
<gene>
    <name evidence="2" type="ORF">IHE29_04980</name>
</gene>
<dbReference type="CDD" id="cd06223">
    <property type="entry name" value="PRTases_typeI"/>
    <property type="match status" value="1"/>
</dbReference>
<sequence>MSTLLPFPNRRAAGSALAGALTRYRDCAPLVVGLPRGGVPVAFEVARALGGSLDVLLVRKLGAPHQPELALGSIVEGDPPQVVWNEDIVVALRPGDDYLIGEQHRQQQELVRRRAQYRRGAPPVPAAHRTIIVVDDGVATGSTMKVALLALRNAGAAKLVAASPVAPREVWTHVAQWADDNACLAQLDAFGAVGQYYADFAQTSDDEVVDLLARSRGDGG</sequence>
<dbReference type="Pfam" id="PF00156">
    <property type="entry name" value="Pribosyltran"/>
    <property type="match status" value="1"/>
</dbReference>
<reference evidence="2 3" key="1">
    <citation type="submission" date="2020-09" db="EMBL/GenBank/DDBJ databases">
        <title>Genome sequences of Mycetohabitans spp.</title>
        <authorList>
            <person name="Carter M.E."/>
            <person name="Carpenter S.C.D."/>
            <person name="Bogdanove A.J."/>
        </authorList>
    </citation>
    <scope>NUCLEOTIDE SEQUENCE [LARGE SCALE GENOMIC DNA]</scope>
    <source>
        <strain evidence="2 3">B12</strain>
    </source>
</reference>
<protein>
    <submittedName>
        <fullName evidence="2">Phosphoribosyltransferase</fullName>
    </submittedName>
</protein>
<evidence type="ECO:0000259" key="1">
    <source>
        <dbReference type="Pfam" id="PF00156"/>
    </source>
</evidence>
<dbReference type="RefSeq" id="WP_013436198.1">
    <property type="nucleotide sequence ID" value="NZ_CP062171.1"/>
</dbReference>
<dbReference type="GO" id="GO:0016757">
    <property type="term" value="F:glycosyltransferase activity"/>
    <property type="evidence" value="ECO:0007669"/>
    <property type="project" value="UniProtKB-KW"/>
</dbReference>
<dbReference type="EMBL" id="CP062176">
    <property type="protein sequence ID" value="WXK38667.1"/>
    <property type="molecule type" value="Genomic_DNA"/>
</dbReference>
<name>A0ABZ2PUP9_9BURK</name>
<dbReference type="InterPro" id="IPR029057">
    <property type="entry name" value="PRTase-like"/>
</dbReference>
<dbReference type="Gene3D" id="3.40.50.2020">
    <property type="match status" value="1"/>
</dbReference>
<dbReference type="InterPro" id="IPR000836">
    <property type="entry name" value="PRTase_dom"/>
</dbReference>
<evidence type="ECO:0000313" key="3">
    <source>
        <dbReference type="Proteomes" id="UP001493153"/>
    </source>
</evidence>
<proteinExistence type="predicted"/>
<accession>A0ABZ2PUP9</accession>
<dbReference type="Proteomes" id="UP001493153">
    <property type="component" value="Chromosome"/>
</dbReference>
<dbReference type="SUPFAM" id="SSF53271">
    <property type="entry name" value="PRTase-like"/>
    <property type="match status" value="1"/>
</dbReference>